<evidence type="ECO:0000313" key="1">
    <source>
        <dbReference type="EMBL" id="NDV40801.1"/>
    </source>
</evidence>
<dbReference type="EMBL" id="GIBP01011832">
    <property type="protein sequence ID" value="NDV40801.1"/>
    <property type="molecule type" value="Transcribed_RNA"/>
</dbReference>
<organism evidence="1">
    <name type="scientific">Arcella intermedia</name>
    <dbReference type="NCBI Taxonomy" id="1963864"/>
    <lineage>
        <taxon>Eukaryota</taxon>
        <taxon>Amoebozoa</taxon>
        <taxon>Tubulinea</taxon>
        <taxon>Elardia</taxon>
        <taxon>Arcellinida</taxon>
        <taxon>Sphaerothecina</taxon>
        <taxon>Arcellidae</taxon>
        <taxon>Arcella</taxon>
    </lineage>
</organism>
<dbReference type="InterPro" id="IPR043129">
    <property type="entry name" value="ATPase_NBD"/>
</dbReference>
<sequence>MDVRSGCYSNMVLSGGTSMFPGLSDRIRKEIVILAPYSMRVMAVAPPSRKYSVFTGGSILASLHTFKQMWILTEDYDEYGPAVVHRKCF</sequence>
<dbReference type="InterPro" id="IPR004000">
    <property type="entry name" value="Actin"/>
</dbReference>
<protein>
    <recommendedName>
        <fullName evidence="2">Actin</fullName>
    </recommendedName>
</protein>
<name>A0A6B2LVV8_9EUKA</name>
<dbReference type="Pfam" id="PF00022">
    <property type="entry name" value="Actin"/>
    <property type="match status" value="1"/>
</dbReference>
<accession>A0A6B2LVV8</accession>
<dbReference type="AlphaFoldDB" id="A0A6B2LVV8"/>
<reference evidence="1" key="1">
    <citation type="journal article" date="2020" name="J. Eukaryot. Microbiol.">
        <title>De novo Sequencing, Assembly and Annotation of the Transcriptome for the Free-Living Testate Amoeba Arcella intermedia.</title>
        <authorList>
            <person name="Ribeiro G.M."/>
            <person name="Porfirio-Sousa A.L."/>
            <person name="Maurer-Alcala X.X."/>
            <person name="Katz L.A."/>
            <person name="Lahr D.J.G."/>
        </authorList>
    </citation>
    <scope>NUCLEOTIDE SEQUENCE</scope>
</reference>
<dbReference type="PANTHER" id="PTHR11937">
    <property type="entry name" value="ACTIN"/>
    <property type="match status" value="1"/>
</dbReference>
<dbReference type="Gene3D" id="3.30.420.40">
    <property type="match status" value="2"/>
</dbReference>
<dbReference type="SUPFAM" id="SSF53067">
    <property type="entry name" value="Actin-like ATPase domain"/>
    <property type="match status" value="1"/>
</dbReference>
<proteinExistence type="predicted"/>
<evidence type="ECO:0008006" key="2">
    <source>
        <dbReference type="Google" id="ProtNLM"/>
    </source>
</evidence>